<sequence length="141" mass="14907">MTAPVMFGVLDAASRRSLAHALMLEQAWMRRNGADLPPQLVGLLDALLGPDADTGQAQAIDGARRKAIRDTAEPAGPRSSHVDGAAVVTFREAARRLAVHPSTARRMAARGDLDAVGAGAGRRVTVRSITDYVEGGRRGDR</sequence>
<comment type="caution">
    <text evidence="3">The sequence shown here is derived from an EMBL/GenBank/DDBJ whole genome shotgun (WGS) entry which is preliminary data.</text>
</comment>
<feature type="region of interest" description="Disordered" evidence="1">
    <location>
        <begin position="64"/>
        <end position="84"/>
    </location>
</feature>
<evidence type="ECO:0000256" key="1">
    <source>
        <dbReference type="SAM" id="MobiDB-lite"/>
    </source>
</evidence>
<accession>A0ABT4B5D7</accession>
<reference evidence="3" key="1">
    <citation type="submission" date="2022-11" db="EMBL/GenBank/DDBJ databases">
        <authorList>
            <person name="Somphong A."/>
            <person name="Phongsopitanun W."/>
        </authorList>
    </citation>
    <scope>NUCLEOTIDE SEQUENCE</scope>
    <source>
        <strain evidence="3">Pm04-4</strain>
    </source>
</reference>
<feature type="domain" description="Helix-turn-helix" evidence="2">
    <location>
        <begin position="88"/>
        <end position="136"/>
    </location>
</feature>
<evidence type="ECO:0000313" key="3">
    <source>
        <dbReference type="EMBL" id="MCY1141709.1"/>
    </source>
</evidence>
<name>A0ABT4B5D7_9ACTN</name>
<protein>
    <submittedName>
        <fullName evidence="3">Helix-turn-helix domain-containing protein</fullName>
    </submittedName>
</protein>
<dbReference type="EMBL" id="JAPNTZ010000010">
    <property type="protein sequence ID" value="MCY1141709.1"/>
    <property type="molecule type" value="Genomic_DNA"/>
</dbReference>
<dbReference type="Pfam" id="PF12728">
    <property type="entry name" value="HTH_17"/>
    <property type="match status" value="1"/>
</dbReference>
<gene>
    <name evidence="3" type="ORF">OWR29_27240</name>
</gene>
<dbReference type="RefSeq" id="WP_267566114.1">
    <property type="nucleotide sequence ID" value="NZ_JAPNTZ010000010.1"/>
</dbReference>
<evidence type="ECO:0000259" key="2">
    <source>
        <dbReference type="Pfam" id="PF12728"/>
    </source>
</evidence>
<keyword evidence="4" id="KW-1185">Reference proteome</keyword>
<dbReference type="Proteomes" id="UP001151002">
    <property type="component" value="Unassembled WGS sequence"/>
</dbReference>
<organism evidence="3 4">
    <name type="scientific">Paractinoplanes pyxinae</name>
    <dbReference type="NCBI Taxonomy" id="2997416"/>
    <lineage>
        <taxon>Bacteria</taxon>
        <taxon>Bacillati</taxon>
        <taxon>Actinomycetota</taxon>
        <taxon>Actinomycetes</taxon>
        <taxon>Micromonosporales</taxon>
        <taxon>Micromonosporaceae</taxon>
        <taxon>Paractinoplanes</taxon>
    </lineage>
</organism>
<evidence type="ECO:0000313" key="4">
    <source>
        <dbReference type="Proteomes" id="UP001151002"/>
    </source>
</evidence>
<proteinExistence type="predicted"/>
<dbReference type="InterPro" id="IPR041657">
    <property type="entry name" value="HTH_17"/>
</dbReference>